<accession>A0A1D1W987</accession>
<protein>
    <submittedName>
        <fullName evidence="1">Uncharacterized protein</fullName>
    </submittedName>
</protein>
<name>A0A1D1W987_RAMVA</name>
<evidence type="ECO:0000313" key="1">
    <source>
        <dbReference type="EMBL" id="GAV09493.1"/>
    </source>
</evidence>
<comment type="caution">
    <text evidence="1">The sequence shown here is derived from an EMBL/GenBank/DDBJ whole genome shotgun (WGS) entry which is preliminary data.</text>
</comment>
<dbReference type="AlphaFoldDB" id="A0A1D1W987"/>
<gene>
    <name evidence="1" type="primary">RvY_19028-1</name>
    <name evidence="1" type="synonym">RvY_19028.1</name>
    <name evidence="1" type="ORF">RvY_19028</name>
</gene>
<dbReference type="Proteomes" id="UP000186922">
    <property type="component" value="Unassembled WGS sequence"/>
</dbReference>
<sequence length="90" mass="10112">MDKTTDFLSSGTGVVQWIPEGMMNDLSSNLPLLRPAVHEVLQSYLVDKPADGQRSLRFLQDQSRGRLAKALRNTGINWRTLARLVSETNE</sequence>
<dbReference type="EMBL" id="BDGG01000023">
    <property type="protein sequence ID" value="GAV09493.1"/>
    <property type="molecule type" value="Genomic_DNA"/>
</dbReference>
<evidence type="ECO:0000313" key="2">
    <source>
        <dbReference type="Proteomes" id="UP000186922"/>
    </source>
</evidence>
<proteinExistence type="predicted"/>
<organism evidence="1 2">
    <name type="scientific">Ramazzottius varieornatus</name>
    <name type="common">Water bear</name>
    <name type="synonym">Tardigrade</name>
    <dbReference type="NCBI Taxonomy" id="947166"/>
    <lineage>
        <taxon>Eukaryota</taxon>
        <taxon>Metazoa</taxon>
        <taxon>Ecdysozoa</taxon>
        <taxon>Tardigrada</taxon>
        <taxon>Eutardigrada</taxon>
        <taxon>Parachela</taxon>
        <taxon>Hypsibioidea</taxon>
        <taxon>Ramazzottiidae</taxon>
        <taxon>Ramazzottius</taxon>
    </lineage>
</organism>
<reference evidence="1 2" key="1">
    <citation type="journal article" date="2016" name="Nat. Commun.">
        <title>Extremotolerant tardigrade genome and improved radiotolerance of human cultured cells by tardigrade-unique protein.</title>
        <authorList>
            <person name="Hashimoto T."/>
            <person name="Horikawa D.D."/>
            <person name="Saito Y."/>
            <person name="Kuwahara H."/>
            <person name="Kozuka-Hata H."/>
            <person name="Shin-I T."/>
            <person name="Minakuchi Y."/>
            <person name="Ohishi K."/>
            <person name="Motoyama A."/>
            <person name="Aizu T."/>
            <person name="Enomoto A."/>
            <person name="Kondo K."/>
            <person name="Tanaka S."/>
            <person name="Hara Y."/>
            <person name="Koshikawa S."/>
            <person name="Sagara H."/>
            <person name="Miura T."/>
            <person name="Yokobori S."/>
            <person name="Miyagawa K."/>
            <person name="Suzuki Y."/>
            <person name="Kubo T."/>
            <person name="Oyama M."/>
            <person name="Kohara Y."/>
            <person name="Fujiyama A."/>
            <person name="Arakawa K."/>
            <person name="Katayama T."/>
            <person name="Toyoda A."/>
            <person name="Kunieda T."/>
        </authorList>
    </citation>
    <scope>NUCLEOTIDE SEQUENCE [LARGE SCALE GENOMIC DNA]</scope>
    <source>
        <strain evidence="1 2">YOKOZUNA-1</strain>
    </source>
</reference>
<keyword evidence="2" id="KW-1185">Reference proteome</keyword>